<dbReference type="EMBL" id="BSYO01000013">
    <property type="protein sequence ID" value="GMH14105.1"/>
    <property type="molecule type" value="Genomic_DNA"/>
</dbReference>
<comment type="caution">
    <text evidence="1">The sequence shown here is derived from an EMBL/GenBank/DDBJ whole genome shotgun (WGS) entry which is preliminary data.</text>
</comment>
<dbReference type="PANTHER" id="PTHR37201:SF1">
    <property type="entry name" value="WD REPEAT PROTEIN"/>
    <property type="match status" value="1"/>
</dbReference>
<organism evidence="1 2">
    <name type="scientific">Nepenthes gracilis</name>
    <name type="common">Slender pitcher plant</name>
    <dbReference type="NCBI Taxonomy" id="150966"/>
    <lineage>
        <taxon>Eukaryota</taxon>
        <taxon>Viridiplantae</taxon>
        <taxon>Streptophyta</taxon>
        <taxon>Embryophyta</taxon>
        <taxon>Tracheophyta</taxon>
        <taxon>Spermatophyta</taxon>
        <taxon>Magnoliopsida</taxon>
        <taxon>eudicotyledons</taxon>
        <taxon>Gunneridae</taxon>
        <taxon>Pentapetalae</taxon>
        <taxon>Caryophyllales</taxon>
        <taxon>Nepenthaceae</taxon>
        <taxon>Nepenthes</taxon>
    </lineage>
</organism>
<evidence type="ECO:0000313" key="1">
    <source>
        <dbReference type="EMBL" id="GMH14105.1"/>
    </source>
</evidence>
<proteinExistence type="predicted"/>
<sequence>MVATSSTSICNCDCLLHRPCLYKSSSISRQFVNYHRHSDKVILGAGFRRQIKGQFSTQAIRTVKGKTGFNSTSWDEKPFEMLPSGKKAYFDEQDIVTFLDPPKELIPFDPSSYNPASYLWKKIADIPEERRHRLLNLLKPKLISAAWQVAGARYEDTELAKKSSSNLLSVMEDSFSLEFWNCCKNGGLMPVTWINYFKKALFYKDGQVYGRFIGGSIIGTIAKSLSIPLYFTVKQVREVMATEEPCDQAYEFGDGQLDLLDYPKGFPTPVKHPWPFDDQVVIYVRHVGPGVMVGQAWQEGKELEQVPKKLCSEILMVKDSGVAEDDQ</sequence>
<dbReference type="PANTHER" id="PTHR37201">
    <property type="entry name" value="WD REPEAT PROTEIN"/>
    <property type="match status" value="1"/>
</dbReference>
<reference evidence="1" key="1">
    <citation type="submission" date="2023-05" db="EMBL/GenBank/DDBJ databases">
        <title>Nepenthes gracilis genome sequencing.</title>
        <authorList>
            <person name="Fukushima K."/>
        </authorList>
    </citation>
    <scope>NUCLEOTIDE SEQUENCE</scope>
    <source>
        <strain evidence="1">SING2019-196</strain>
    </source>
</reference>
<protein>
    <submittedName>
        <fullName evidence="1">Uncharacterized protein</fullName>
    </submittedName>
</protein>
<gene>
    <name evidence="1" type="ORF">Nepgr_015946</name>
</gene>
<keyword evidence="2" id="KW-1185">Reference proteome</keyword>
<dbReference type="AlphaFoldDB" id="A0AAD3SLT1"/>
<evidence type="ECO:0000313" key="2">
    <source>
        <dbReference type="Proteomes" id="UP001279734"/>
    </source>
</evidence>
<dbReference type="Proteomes" id="UP001279734">
    <property type="component" value="Unassembled WGS sequence"/>
</dbReference>
<accession>A0AAD3SLT1</accession>
<name>A0AAD3SLT1_NEPGR</name>